<dbReference type="CDD" id="cd00637">
    <property type="entry name" value="7tm_classA_rhodopsin-like"/>
    <property type="match status" value="1"/>
</dbReference>
<dbReference type="PRINTS" id="PR00237">
    <property type="entry name" value="GPCRRHODOPSN"/>
</dbReference>
<evidence type="ECO:0000256" key="6">
    <source>
        <dbReference type="ARBA" id="ARBA00023136"/>
    </source>
</evidence>
<feature type="transmembrane region" description="Helical" evidence="9">
    <location>
        <begin position="32"/>
        <end position="58"/>
    </location>
</feature>
<feature type="transmembrane region" description="Helical" evidence="9">
    <location>
        <begin position="147"/>
        <end position="173"/>
    </location>
</feature>
<protein>
    <recommendedName>
        <fullName evidence="10">G-protein coupled receptors family 1 profile domain-containing protein</fullName>
    </recommendedName>
</protein>
<keyword evidence="4 9" id="KW-1133">Transmembrane helix</keyword>
<evidence type="ECO:0000256" key="4">
    <source>
        <dbReference type="ARBA" id="ARBA00022989"/>
    </source>
</evidence>
<evidence type="ECO:0000313" key="12">
    <source>
        <dbReference type="Proteomes" id="UP001159427"/>
    </source>
</evidence>
<feature type="transmembrane region" description="Helical" evidence="9">
    <location>
        <begin position="249"/>
        <end position="270"/>
    </location>
</feature>
<dbReference type="Pfam" id="PF00001">
    <property type="entry name" value="7tm_1"/>
    <property type="match status" value="1"/>
</dbReference>
<organism evidence="11 12">
    <name type="scientific">Porites evermanni</name>
    <dbReference type="NCBI Taxonomy" id="104178"/>
    <lineage>
        <taxon>Eukaryota</taxon>
        <taxon>Metazoa</taxon>
        <taxon>Cnidaria</taxon>
        <taxon>Anthozoa</taxon>
        <taxon>Hexacorallia</taxon>
        <taxon>Scleractinia</taxon>
        <taxon>Fungiina</taxon>
        <taxon>Poritidae</taxon>
        <taxon>Porites</taxon>
    </lineage>
</organism>
<evidence type="ECO:0000256" key="2">
    <source>
        <dbReference type="ARBA" id="ARBA00022475"/>
    </source>
</evidence>
<sequence>MAESNFSLYTQNTSRNGNSPLKFTKQGSGTEYFVYASLLCVIMLLALFGNLTLIVPIYYRKKLRTRTNLFILNLACADLGVALFCIPFSIITCFSREWIFGISLCQLNGFLNILFECSSLFTLTAISIEKYFSIVRPMNRHVITTRLAWMMVAMTWIAPLILASIPLTGFTAFKFKAGSTQCGVQVPSNLGQIVFAFVALLVAYLIPLCIMGFCYVNIFSAARKLDIRLSRMSLTSADSGRGLSSQKQVALTIFMMFITFIVCWTPYFAYMTYMTALQIETTVDASIQNFGLASYWCAFLNSCINPFLYGLRNPLIRQELNAKSCQRFQNCTPWYKATQRASTNHNYTQYCKTCLKHVHGASYVAYRNSVALAEENKLNPDAGISIVTSEEFQMGYPELQLLSIQDLRKDFARKQPCGGNQTMPRDLTELPTLFQDTNLDHTWNRSCSTHSSSETAHVHVMDRRNEVTCSNDDFSEDILCSDEESTASVNSTSRWSCEDGSYFSSCSSDSSGEI</sequence>
<reference evidence="11 12" key="1">
    <citation type="submission" date="2022-05" db="EMBL/GenBank/DDBJ databases">
        <authorList>
            <consortium name="Genoscope - CEA"/>
            <person name="William W."/>
        </authorList>
    </citation>
    <scope>NUCLEOTIDE SEQUENCE [LARGE SCALE GENOMIC DNA]</scope>
</reference>
<keyword evidence="7" id="KW-0675">Receptor</keyword>
<dbReference type="Gene3D" id="1.20.1070.10">
    <property type="entry name" value="Rhodopsin 7-helix transmembrane proteins"/>
    <property type="match status" value="1"/>
</dbReference>
<evidence type="ECO:0000256" key="7">
    <source>
        <dbReference type="ARBA" id="ARBA00023170"/>
    </source>
</evidence>
<proteinExistence type="predicted"/>
<keyword evidence="6 9" id="KW-0472">Membrane</keyword>
<feature type="domain" description="G-protein coupled receptors family 1 profile" evidence="10">
    <location>
        <begin position="49"/>
        <end position="309"/>
    </location>
</feature>
<evidence type="ECO:0000256" key="5">
    <source>
        <dbReference type="ARBA" id="ARBA00023040"/>
    </source>
</evidence>
<evidence type="ECO:0000256" key="3">
    <source>
        <dbReference type="ARBA" id="ARBA00022692"/>
    </source>
</evidence>
<feature type="transmembrane region" description="Helical" evidence="9">
    <location>
        <begin position="98"/>
        <end position="126"/>
    </location>
</feature>
<evidence type="ECO:0000259" key="10">
    <source>
        <dbReference type="PROSITE" id="PS50262"/>
    </source>
</evidence>
<accession>A0ABN8MI65</accession>
<comment type="caution">
    <text evidence="11">The sequence shown here is derived from an EMBL/GenBank/DDBJ whole genome shotgun (WGS) entry which is preliminary data.</text>
</comment>
<keyword evidence="12" id="KW-1185">Reference proteome</keyword>
<comment type="subcellular location">
    <subcellularLocation>
        <location evidence="1">Cell membrane</location>
        <topology evidence="1">Multi-pass membrane protein</topology>
    </subcellularLocation>
</comment>
<gene>
    <name evidence="11" type="ORF">PEVE_00032222</name>
</gene>
<name>A0ABN8MI65_9CNID</name>
<evidence type="ECO:0000256" key="8">
    <source>
        <dbReference type="ARBA" id="ARBA00023224"/>
    </source>
</evidence>
<dbReference type="InterPro" id="IPR000276">
    <property type="entry name" value="GPCR_Rhodpsn"/>
</dbReference>
<feature type="transmembrane region" description="Helical" evidence="9">
    <location>
        <begin position="193"/>
        <end position="222"/>
    </location>
</feature>
<dbReference type="SUPFAM" id="SSF81321">
    <property type="entry name" value="Family A G protein-coupled receptor-like"/>
    <property type="match status" value="1"/>
</dbReference>
<evidence type="ECO:0000256" key="9">
    <source>
        <dbReference type="SAM" id="Phobius"/>
    </source>
</evidence>
<dbReference type="PROSITE" id="PS50262">
    <property type="entry name" value="G_PROTEIN_RECEP_F1_2"/>
    <property type="match status" value="1"/>
</dbReference>
<dbReference type="EMBL" id="CALNXI010000468">
    <property type="protein sequence ID" value="CAH3027711.1"/>
    <property type="molecule type" value="Genomic_DNA"/>
</dbReference>
<feature type="transmembrane region" description="Helical" evidence="9">
    <location>
        <begin position="70"/>
        <end position="92"/>
    </location>
</feature>
<dbReference type="PANTHER" id="PTHR22752">
    <property type="entry name" value="G PROTEIN-COUPLED RECEPTOR"/>
    <property type="match status" value="1"/>
</dbReference>
<keyword evidence="8" id="KW-0807">Transducer</keyword>
<evidence type="ECO:0000313" key="11">
    <source>
        <dbReference type="EMBL" id="CAH3027711.1"/>
    </source>
</evidence>
<keyword evidence="5" id="KW-0297">G-protein coupled receptor</keyword>
<keyword evidence="2" id="KW-1003">Cell membrane</keyword>
<dbReference type="InterPro" id="IPR017452">
    <property type="entry name" value="GPCR_Rhodpsn_7TM"/>
</dbReference>
<dbReference type="Proteomes" id="UP001159427">
    <property type="component" value="Unassembled WGS sequence"/>
</dbReference>
<keyword evidence="3 9" id="KW-0812">Transmembrane</keyword>
<evidence type="ECO:0000256" key="1">
    <source>
        <dbReference type="ARBA" id="ARBA00004651"/>
    </source>
</evidence>